<comment type="subcellular location">
    <subcellularLocation>
        <location evidence="1">Endoplasmic reticulum membrane</location>
        <topology evidence="1">Multi-pass membrane protein</topology>
    </subcellularLocation>
</comment>
<keyword evidence="4" id="KW-1185">Reference proteome</keyword>
<keyword evidence="1" id="KW-0479">Metal-binding</keyword>
<dbReference type="Pfam" id="PF10058">
    <property type="entry name" value="Zn_ribbon_10"/>
    <property type="match status" value="1"/>
</dbReference>
<dbReference type="EMBL" id="SBIQ01000225">
    <property type="protein sequence ID" value="KAF7682558.1"/>
    <property type="molecule type" value="Genomic_DNA"/>
</dbReference>
<name>A0ABQ7HWM8_9MICR</name>
<comment type="caution">
    <text evidence="3">The sequence shown here is derived from an EMBL/GenBank/DDBJ whole genome shotgun (WGS) entry which is preliminary data.</text>
</comment>
<dbReference type="PANTHER" id="PTHR22166">
    <property type="entry name" value="ENDOPLASMIC RETICULUM JUNCTION FORMATION PROTEIN LUNAPARK"/>
    <property type="match status" value="1"/>
</dbReference>
<keyword evidence="1" id="KW-0863">Zinc-finger</keyword>
<feature type="domain" description="Lunapark zinc ribbon" evidence="2">
    <location>
        <begin position="167"/>
        <end position="217"/>
    </location>
</feature>
<comment type="domain">
    <text evidence="1">The C4-type zinc finger motif is necessary both for its ER three-way tubular junction localization and formation.</text>
</comment>
<evidence type="ECO:0000313" key="3">
    <source>
        <dbReference type="EMBL" id="KAF7682558.1"/>
    </source>
</evidence>
<reference evidence="3 4" key="1">
    <citation type="submission" date="2019-01" db="EMBL/GenBank/DDBJ databases">
        <title>Genomes sequencing and comparative genomics of infectious freshwater microsporidia, Cucumispora dikerogammari and Thelohania contejeani.</title>
        <authorList>
            <person name="Cormier A."/>
            <person name="Giraud I."/>
            <person name="Wattier R."/>
            <person name="Teixeira M."/>
            <person name="Grandjean F."/>
            <person name="Rigaud T."/>
            <person name="Cordaux R."/>
        </authorList>
    </citation>
    <scope>NUCLEOTIDE SEQUENCE [LARGE SCALE GENOMIC DNA]</scope>
    <source>
        <strain evidence="3">T1</strain>
        <tissue evidence="3">Spores</tissue>
    </source>
</reference>
<keyword evidence="1" id="KW-1133">Transmembrane helix</keyword>
<feature type="transmembrane region" description="Helical" evidence="1">
    <location>
        <begin position="42"/>
        <end position="61"/>
    </location>
</feature>
<keyword evidence="1" id="KW-0812">Transmembrane</keyword>
<accession>A0ABQ7HWM8</accession>
<sequence length="233" mass="27881">MGNILSKKKHTLREILFTLEEKISKTEKYLVKYKKQKASISYYYNLYSFAIVLSMILYCYFIDFEYWINVIIIFLLMIFGRLLIITFYNRKIRYNEELLEKLKETQLKRIEELKKETLYIETKEIIEKYESSCSELDSKRDDRRKNNKKEKIDVTPIKDITMQKRGVFDKVADLILGDDPSTMYALICEDCGSHNGLSHPMEYNLTRFYCFNCNHLNDKKIKNENDLLSDAKK</sequence>
<organism evidence="3 4">
    <name type="scientific">Astathelohania contejeani</name>
    <dbReference type="NCBI Taxonomy" id="164912"/>
    <lineage>
        <taxon>Eukaryota</taxon>
        <taxon>Fungi</taxon>
        <taxon>Fungi incertae sedis</taxon>
        <taxon>Microsporidia</taxon>
        <taxon>Astathelohaniidae</taxon>
        <taxon>Astathelohania</taxon>
    </lineage>
</organism>
<keyword evidence="1" id="KW-0862">Zinc</keyword>
<proteinExistence type="inferred from homology"/>
<comment type="function">
    <text evidence="1">Plays a role in determining ER morphology.</text>
</comment>
<feature type="transmembrane region" description="Helical" evidence="1">
    <location>
        <begin position="67"/>
        <end position="88"/>
    </location>
</feature>
<evidence type="ECO:0000313" key="4">
    <source>
        <dbReference type="Proteomes" id="UP001516464"/>
    </source>
</evidence>
<protein>
    <recommendedName>
        <fullName evidence="1">Endoplasmic reticulum junction formation protein lunapark</fullName>
    </recommendedName>
</protein>
<comment type="similarity">
    <text evidence="1">Belongs to the lunapark family.</text>
</comment>
<gene>
    <name evidence="3" type="primary">lnp-1</name>
    <name evidence="3" type="ORF">TCON_2217</name>
</gene>
<evidence type="ECO:0000259" key="2">
    <source>
        <dbReference type="Pfam" id="PF10058"/>
    </source>
</evidence>
<evidence type="ECO:0000256" key="1">
    <source>
        <dbReference type="RuleBase" id="RU367073"/>
    </source>
</evidence>
<dbReference type="PANTHER" id="PTHR22166:SF12">
    <property type="entry name" value="ENDOPLASMIC RETICULUM JUNCTION FORMATION PROTEIN LUNAPARK"/>
    <property type="match status" value="1"/>
</dbReference>
<dbReference type="Proteomes" id="UP001516464">
    <property type="component" value="Unassembled WGS sequence"/>
</dbReference>
<keyword evidence="1" id="KW-0472">Membrane</keyword>
<keyword evidence="1" id="KW-0256">Endoplasmic reticulum</keyword>
<dbReference type="InterPro" id="IPR040115">
    <property type="entry name" value="Lnp"/>
</dbReference>
<dbReference type="InterPro" id="IPR019273">
    <property type="entry name" value="Lunapark_Znf"/>
</dbReference>